<name>A0A1H8DHJ4_9BACL</name>
<evidence type="ECO:0000313" key="3">
    <source>
        <dbReference type="Proteomes" id="UP000199695"/>
    </source>
</evidence>
<reference evidence="2 3" key="1">
    <citation type="submission" date="2016-10" db="EMBL/GenBank/DDBJ databases">
        <authorList>
            <person name="de Groot N.N."/>
        </authorList>
    </citation>
    <scope>NUCLEOTIDE SEQUENCE [LARGE SCALE GENOMIC DNA]</scope>
    <source>
        <strain evidence="2 3">DSM 46701</strain>
    </source>
</reference>
<protein>
    <recommendedName>
        <fullName evidence="4">DUF378 domain-containing protein</fullName>
    </recommendedName>
</protein>
<keyword evidence="1" id="KW-1133">Transmembrane helix</keyword>
<organism evidence="2 3">
    <name type="scientific">Lihuaxuella thermophila</name>
    <dbReference type="NCBI Taxonomy" id="1173111"/>
    <lineage>
        <taxon>Bacteria</taxon>
        <taxon>Bacillati</taxon>
        <taxon>Bacillota</taxon>
        <taxon>Bacilli</taxon>
        <taxon>Bacillales</taxon>
        <taxon>Thermoactinomycetaceae</taxon>
        <taxon>Lihuaxuella</taxon>
    </lineage>
</organism>
<dbReference type="PANTHER" id="PTHR37304">
    <property type="entry name" value="MEMBRANE PROTEIN-RELATED"/>
    <property type="match status" value="1"/>
</dbReference>
<dbReference type="OrthoDB" id="9812136at2"/>
<accession>A0A1H8DHJ4</accession>
<sequence>MARLALTLVILGALNWLLIGIFQWDFVAAIFGGDVMRESSGLSRVIYAIIGIAGIYAITFLFSDRAVARNGD</sequence>
<keyword evidence="3" id="KW-1185">Reference proteome</keyword>
<feature type="transmembrane region" description="Helical" evidence="1">
    <location>
        <begin position="45"/>
        <end position="63"/>
    </location>
</feature>
<evidence type="ECO:0000256" key="1">
    <source>
        <dbReference type="SAM" id="Phobius"/>
    </source>
</evidence>
<dbReference type="Proteomes" id="UP000199695">
    <property type="component" value="Unassembled WGS sequence"/>
</dbReference>
<keyword evidence="1" id="KW-0812">Transmembrane</keyword>
<evidence type="ECO:0000313" key="2">
    <source>
        <dbReference type="EMBL" id="SEN06646.1"/>
    </source>
</evidence>
<gene>
    <name evidence="2" type="ORF">SAMN05444955_105183</name>
</gene>
<evidence type="ECO:0008006" key="4">
    <source>
        <dbReference type="Google" id="ProtNLM"/>
    </source>
</evidence>
<dbReference type="RefSeq" id="WP_089966806.1">
    <property type="nucleotide sequence ID" value="NZ_FOCQ01000005.1"/>
</dbReference>
<dbReference type="AlphaFoldDB" id="A0A1H8DHJ4"/>
<dbReference type="EMBL" id="FOCQ01000005">
    <property type="protein sequence ID" value="SEN06646.1"/>
    <property type="molecule type" value="Genomic_DNA"/>
</dbReference>
<keyword evidence="1" id="KW-0472">Membrane</keyword>
<proteinExistence type="predicted"/>
<dbReference type="PANTHER" id="PTHR37304:SF1">
    <property type="entry name" value="MEMBRANE PROTEIN"/>
    <property type="match status" value="1"/>
</dbReference>
<dbReference type="Pfam" id="PF04070">
    <property type="entry name" value="DUF378"/>
    <property type="match status" value="1"/>
</dbReference>
<dbReference type="InterPro" id="IPR007211">
    <property type="entry name" value="DUF378"/>
</dbReference>
<dbReference type="STRING" id="1173111.SAMN05444955_105183"/>